<proteinExistence type="predicted"/>
<evidence type="ECO:0000313" key="2">
    <source>
        <dbReference type="EMBL" id="AIC27702.1"/>
    </source>
</evidence>
<dbReference type="Pfam" id="PF05016">
    <property type="entry name" value="ParE_toxin"/>
    <property type="match status" value="1"/>
</dbReference>
<dbReference type="Gene3D" id="3.30.2310.20">
    <property type="entry name" value="RelE-like"/>
    <property type="match status" value="1"/>
</dbReference>
<dbReference type="HOGENOM" id="CLU_147162_10_0_5"/>
<dbReference type="Proteomes" id="UP000027180">
    <property type="component" value="Chromosome"/>
</dbReference>
<accession>A0A060I1L0</accession>
<dbReference type="AlphaFoldDB" id="A0A060I1L0"/>
<protein>
    <submittedName>
        <fullName evidence="2">Toxin-antitoxin system toxin RelE/ParE family protein</fullName>
    </submittedName>
</protein>
<dbReference type="OrthoDB" id="9814952at2"/>
<reference evidence="2 3" key="1">
    <citation type="submission" date="2013-12" db="EMBL/GenBank/DDBJ databases">
        <title>Complete genome sequence of Rhizobium etli bv. mimosae IE4771.</title>
        <authorList>
            <person name="Bustos P."/>
            <person name="Santamaria R.I."/>
            <person name="Lozano L."/>
            <person name="Ormeno-Orrillo E."/>
            <person name="Rogel M.A."/>
            <person name="Romero D."/>
            <person name="Cevallos M.A."/>
            <person name="Martinez-Romero E."/>
            <person name="Gonzalez V."/>
        </authorList>
    </citation>
    <scope>NUCLEOTIDE SEQUENCE [LARGE SCALE GENOMIC DNA]</scope>
    <source>
        <strain evidence="2 3">IE4771</strain>
    </source>
</reference>
<evidence type="ECO:0000256" key="1">
    <source>
        <dbReference type="ARBA" id="ARBA00022649"/>
    </source>
</evidence>
<dbReference type="RefSeq" id="WP_010055115.1">
    <property type="nucleotide sequence ID" value="NZ_CP006986.1"/>
</dbReference>
<dbReference type="InterPro" id="IPR007712">
    <property type="entry name" value="RelE/ParE_toxin"/>
</dbReference>
<keyword evidence="1" id="KW-1277">Toxin-antitoxin system</keyword>
<evidence type="ECO:0000313" key="3">
    <source>
        <dbReference type="Proteomes" id="UP000027180"/>
    </source>
</evidence>
<dbReference type="EMBL" id="CP006986">
    <property type="protein sequence ID" value="AIC27702.1"/>
    <property type="molecule type" value="Genomic_DNA"/>
</dbReference>
<name>A0A060I1L0_RHIET</name>
<sequence>MKYTVRLSVAAQRDIDALVDYLVVHAGEPVAQAYIDRLQTFLKGFQSFPKRGTVRSEIRDGLRIVGFERSLSIAFTVKGETVYILRVMSGGQELRLYDE</sequence>
<gene>
    <name evidence="2" type="ORF">IE4771_CH02602</name>
</gene>
<dbReference type="KEGG" id="rei:IE4771_CH02602"/>
<organism evidence="2 3">
    <name type="scientific">Rhizobium etli bv. mimosae str. IE4771</name>
    <dbReference type="NCBI Taxonomy" id="1432050"/>
    <lineage>
        <taxon>Bacteria</taxon>
        <taxon>Pseudomonadati</taxon>
        <taxon>Pseudomonadota</taxon>
        <taxon>Alphaproteobacteria</taxon>
        <taxon>Hyphomicrobiales</taxon>
        <taxon>Rhizobiaceae</taxon>
        <taxon>Rhizobium/Agrobacterium group</taxon>
        <taxon>Rhizobium</taxon>
    </lineage>
</organism>
<dbReference type="InterPro" id="IPR035093">
    <property type="entry name" value="RelE/ParE_toxin_dom_sf"/>
</dbReference>